<gene>
    <name evidence="9" type="ORF">BPA_0050103</name>
</gene>
<reference evidence="9" key="1">
    <citation type="submission" date="2013-04" db="EMBL/GenBank/DDBJ databases">
        <title>Comparative Genomics of Relapsing Fever Spirochetes.</title>
        <authorList>
            <person name="Schwan T.G."/>
            <person name="Raffel S.J."/>
            <person name="Porcella S.F."/>
            <person name="Martens C.A."/>
            <person name="Bruno D.P."/>
            <person name="Ricklefs S.M."/>
            <person name="Barbian K.B."/>
        </authorList>
    </citation>
    <scope>NUCLEOTIDE SEQUENCE</scope>
    <source>
        <strain evidence="9">SLO</strain>
        <plasmid evidence="9">unnamed</plasmid>
    </source>
</reference>
<dbReference type="GO" id="GO:0009279">
    <property type="term" value="C:cell outer membrane"/>
    <property type="evidence" value="ECO:0007669"/>
    <property type="project" value="UniProtKB-SubCell"/>
</dbReference>
<keyword evidence="9" id="KW-0614">Plasmid</keyword>
<dbReference type="HOGENOM" id="CLU_054711_2_0_12"/>
<sequence>MLTILSLVEVIRRHVIMKRITFCALLMTLFLLLSCGSGQQVANSGNPGTAGGEQQGVGSLSAVLMEVGRSAENAFYSFLELLSDTLGFTAKSTTKKEDVGGYFNSLGAKLGKASAELEEVAVKATADLDTSDASKNPIRVAIDAAKTTLSKLKGHLDSLKGIGDDKVVGDAASGGAGLGAAVDTDELKKALKALQEIVKSATDVGVQALKEGTTTLQANGGADNKDGAKILATSGGNNPAATDAGKAAAILSTVSGEEILASIIASKESDAALGAAADGNTSAISFAKGGQADHLAGANTPKAAAVVGGIALRSLIKTGKLASGAADAATGGGKEVQGVGITAVNKLLVAIEDIIKNIVKNVLEKAKEKIDEARATKPAGQ</sequence>
<evidence type="ECO:0000256" key="8">
    <source>
        <dbReference type="RuleBase" id="RU363105"/>
    </source>
</evidence>
<comment type="function">
    <text evidence="1 8">The Vlp and Vsp proteins are antigenically distinct proteins, only one vlp or vsp gene is transcriptionally active at any one time. Switching between these genes is a mechanism of host immune response evasion.</text>
</comment>
<protein>
    <recommendedName>
        <fullName evidence="8">Variable large protein</fullName>
    </recommendedName>
</protein>
<geneLocation type="plasmid" evidence="9">
    <name>unnamed</name>
</geneLocation>
<evidence type="ECO:0000256" key="1">
    <source>
        <dbReference type="ARBA" id="ARBA00003932"/>
    </source>
</evidence>
<dbReference type="AlphaFoldDB" id="W5STQ0"/>
<evidence type="ECO:0000313" key="9">
    <source>
        <dbReference type="EMBL" id="AHH10073.1"/>
    </source>
</evidence>
<keyword evidence="3" id="KW-0732">Signal</keyword>
<dbReference type="SUPFAM" id="SSF74748">
    <property type="entry name" value="Variable surface antigen VlsE"/>
    <property type="match status" value="1"/>
</dbReference>
<dbReference type="InterPro" id="IPR000680">
    <property type="entry name" value="Borrelia_lipo"/>
</dbReference>
<evidence type="ECO:0000256" key="4">
    <source>
        <dbReference type="ARBA" id="ARBA00023136"/>
    </source>
</evidence>
<keyword evidence="4 8" id="KW-0472">Membrane</keyword>
<evidence type="ECO:0000256" key="3">
    <source>
        <dbReference type="ARBA" id="ARBA00022729"/>
    </source>
</evidence>
<keyword evidence="6 8" id="KW-0998">Cell outer membrane</keyword>
<organism evidence="9">
    <name type="scientific">Borrelia parkeri SLO</name>
    <dbReference type="NCBI Taxonomy" id="1313294"/>
    <lineage>
        <taxon>Bacteria</taxon>
        <taxon>Pseudomonadati</taxon>
        <taxon>Spirochaetota</taxon>
        <taxon>Spirochaetia</taxon>
        <taxon>Spirochaetales</taxon>
        <taxon>Borreliaceae</taxon>
        <taxon>Borrelia</taxon>
    </lineage>
</organism>
<evidence type="ECO:0000256" key="6">
    <source>
        <dbReference type="ARBA" id="ARBA00023237"/>
    </source>
</evidence>
<keyword evidence="5 8" id="KW-0564">Palmitate</keyword>
<dbReference type="Pfam" id="PF00921">
    <property type="entry name" value="Lipoprotein_2"/>
    <property type="match status" value="1"/>
</dbReference>
<evidence type="ECO:0000256" key="2">
    <source>
        <dbReference type="ARBA" id="ARBA00004459"/>
    </source>
</evidence>
<accession>W5STQ0</accession>
<evidence type="ECO:0000256" key="5">
    <source>
        <dbReference type="ARBA" id="ARBA00023139"/>
    </source>
</evidence>
<comment type="subcellular location">
    <subcellularLocation>
        <location evidence="2 8">Cell outer membrane</location>
        <topology evidence="2 8">Lipid-anchor</topology>
    </subcellularLocation>
</comment>
<evidence type="ECO:0000256" key="7">
    <source>
        <dbReference type="ARBA" id="ARBA00023288"/>
    </source>
</evidence>
<proteinExistence type="predicted"/>
<keyword evidence="7 8" id="KW-0449">Lipoprotein</keyword>
<dbReference type="EMBL" id="CP005889">
    <property type="protein sequence ID" value="AHH10073.1"/>
    <property type="molecule type" value="Genomic_DNA"/>
</dbReference>
<name>W5STQ0_BORPR</name>